<reference evidence="1" key="1">
    <citation type="submission" date="2022-12" db="EMBL/GenBank/DDBJ databases">
        <title>Phocaeicola acetigenes sp. nov., isolated feces from a healthy human.</title>
        <authorList>
            <person name="Do H."/>
            <person name="Ha Y.B."/>
            <person name="Kim J.-S."/>
            <person name="Suh M.K."/>
            <person name="Kim H.S."/>
            <person name="Lee J.-S."/>
        </authorList>
    </citation>
    <scope>NUCLEOTIDE SEQUENCE</scope>
    <source>
        <strain evidence="1">KGMB11183</strain>
    </source>
</reference>
<dbReference type="Pfam" id="PF05402">
    <property type="entry name" value="PqqD"/>
    <property type="match status" value="1"/>
</dbReference>
<organism evidence="1 2">
    <name type="scientific">Phocaeicola acetigenes</name>
    <dbReference type="NCBI Taxonomy" id="3016083"/>
    <lineage>
        <taxon>Bacteria</taxon>
        <taxon>Pseudomonadati</taxon>
        <taxon>Bacteroidota</taxon>
        <taxon>Bacteroidia</taxon>
        <taxon>Bacteroidales</taxon>
        <taxon>Bacteroidaceae</taxon>
        <taxon>Phocaeicola</taxon>
    </lineage>
</organism>
<dbReference type="Proteomes" id="UP001141933">
    <property type="component" value="Unassembled WGS sequence"/>
</dbReference>
<accession>A0ABT4PGU4</accession>
<protein>
    <submittedName>
        <fullName evidence="1">PqqD family protein</fullName>
    </submittedName>
</protein>
<name>A0ABT4PGU4_9BACT</name>
<dbReference type="InterPro" id="IPR041881">
    <property type="entry name" value="PqqD_sf"/>
</dbReference>
<sequence length="89" mass="10097">MRIKEGFVLREIAGEKIVSGEGLNQINFNKMITLNPTAAYLWENILGKEFDNEMLAALLVEKYDVDYDTALKDATALSQKWIQAEIVCE</sequence>
<dbReference type="EMBL" id="JAPZVM010000003">
    <property type="protein sequence ID" value="MCZ8372270.1"/>
    <property type="molecule type" value="Genomic_DNA"/>
</dbReference>
<dbReference type="RefSeq" id="WP_178265684.1">
    <property type="nucleotide sequence ID" value="NZ_JAPZVM010000003.1"/>
</dbReference>
<comment type="caution">
    <text evidence="1">The sequence shown here is derived from an EMBL/GenBank/DDBJ whole genome shotgun (WGS) entry which is preliminary data.</text>
</comment>
<evidence type="ECO:0000313" key="2">
    <source>
        <dbReference type="Proteomes" id="UP001141933"/>
    </source>
</evidence>
<dbReference type="InterPro" id="IPR008792">
    <property type="entry name" value="PQQD"/>
</dbReference>
<evidence type="ECO:0000313" key="1">
    <source>
        <dbReference type="EMBL" id="MCZ8372270.1"/>
    </source>
</evidence>
<proteinExistence type="predicted"/>
<keyword evidence="2" id="KW-1185">Reference proteome</keyword>
<dbReference type="Gene3D" id="1.10.10.1150">
    <property type="entry name" value="Coenzyme PQQ synthesis protein D (PqqD)"/>
    <property type="match status" value="1"/>
</dbReference>
<gene>
    <name evidence="1" type="ORF">O6P32_06045</name>
</gene>